<reference evidence="5" key="1">
    <citation type="submission" date="2022-12" db="EMBL/GenBank/DDBJ databases">
        <title>Draft genome assemblies for two species of Escallonia (Escalloniales).</title>
        <authorList>
            <person name="Chanderbali A."/>
            <person name="Dervinis C."/>
            <person name="Anghel I."/>
            <person name="Soltis D."/>
            <person name="Soltis P."/>
            <person name="Zapata F."/>
        </authorList>
    </citation>
    <scope>NUCLEOTIDE SEQUENCE</scope>
    <source>
        <strain evidence="5">UCBG64.0493</strain>
        <tissue evidence="5">Leaf</tissue>
    </source>
</reference>
<evidence type="ECO:0000313" key="5">
    <source>
        <dbReference type="EMBL" id="KAK3027065.1"/>
    </source>
</evidence>
<dbReference type="SMART" id="SM01114">
    <property type="entry name" value="CXC"/>
    <property type="match status" value="1"/>
</dbReference>
<dbReference type="PANTHER" id="PTHR12446">
    <property type="entry name" value="TESMIN/TSO1-RELATED"/>
    <property type="match status" value="1"/>
</dbReference>
<dbReference type="EMBL" id="JAVXUP010000475">
    <property type="protein sequence ID" value="KAK3027065.1"/>
    <property type="molecule type" value="Genomic_DNA"/>
</dbReference>
<evidence type="ECO:0000313" key="6">
    <source>
        <dbReference type="Proteomes" id="UP001188597"/>
    </source>
</evidence>
<evidence type="ECO:0000256" key="2">
    <source>
        <dbReference type="ARBA" id="ARBA00007267"/>
    </source>
</evidence>
<proteinExistence type="inferred from homology"/>
<dbReference type="PANTHER" id="PTHR12446:SF34">
    <property type="entry name" value="PROTEIN LIN-54 HOMOLOG"/>
    <property type="match status" value="1"/>
</dbReference>
<dbReference type="Proteomes" id="UP001188597">
    <property type="component" value="Unassembled WGS sequence"/>
</dbReference>
<dbReference type="Pfam" id="PF03638">
    <property type="entry name" value="TCR"/>
    <property type="match status" value="1"/>
</dbReference>
<evidence type="ECO:0000256" key="1">
    <source>
        <dbReference type="ARBA" id="ARBA00004123"/>
    </source>
</evidence>
<evidence type="ECO:0000259" key="4">
    <source>
        <dbReference type="SMART" id="SM01114"/>
    </source>
</evidence>
<dbReference type="InterPro" id="IPR005172">
    <property type="entry name" value="CRC"/>
</dbReference>
<dbReference type="GO" id="GO:0006355">
    <property type="term" value="P:regulation of DNA-templated transcription"/>
    <property type="evidence" value="ECO:0007669"/>
    <property type="project" value="TreeGrafter"/>
</dbReference>
<dbReference type="AlphaFoldDB" id="A0AA88WT41"/>
<comment type="caution">
    <text evidence="5">The sequence shown here is derived from an EMBL/GenBank/DDBJ whole genome shotgun (WGS) entry which is preliminary data.</text>
</comment>
<comment type="similarity">
    <text evidence="2">Belongs to the lin-54 family.</text>
</comment>
<dbReference type="InterPro" id="IPR028307">
    <property type="entry name" value="Lin-54_fam"/>
</dbReference>
<name>A0AA88WT41_9ASTE</name>
<keyword evidence="6" id="KW-1185">Reference proteome</keyword>
<feature type="domain" description="Tesmin/TSO1-like CXC" evidence="4">
    <location>
        <begin position="14"/>
        <end position="42"/>
    </location>
</feature>
<evidence type="ECO:0000256" key="3">
    <source>
        <dbReference type="ARBA" id="ARBA00023242"/>
    </source>
</evidence>
<dbReference type="InterPro" id="IPR033467">
    <property type="entry name" value="Tesmin/TSO1-like_CXC"/>
</dbReference>
<protein>
    <recommendedName>
        <fullName evidence="4">Tesmin/TSO1-like CXC domain-containing protein</fullName>
    </recommendedName>
</protein>
<keyword evidence="3" id="KW-0539">Nucleus</keyword>
<accession>A0AA88WT41</accession>
<sequence>METFVEKPDFALEKLARYCECFASGNYCDGCNCADCKNTEENEVERKAAIASYLERLPNAPKPKITGSKLIAEETEDNKNWDANARDQSASRGIASAFKLTSSALKCVNAWTARTLKSSLENRNDRENLLSPNRMGQLICRLAPSEQVIRTLHPDQGKGTIQPKDMRELCSILVVVSDAAQVRSGQWWSARSIPICRWCVPGRREDPAIGSIPKAALRSDLNQRVASKFWGGAAVRGHHGRATTTVLFPWPRWRRSVARVAEVAPLLSVGGICPLTGGGDDGTLWQLDSGDCADFCGGSDDVDLCSSRLEASLLPIMVDGTVDMSGKDVPSPHIADKNSVRPMSRRTLAFMCDEKDALISPAASSDQIKYYGYNTDVYAKQEKLVLKNLLACISGTADLAVC</sequence>
<comment type="subcellular location">
    <subcellularLocation>
        <location evidence="1">Nucleus</location>
    </subcellularLocation>
</comment>
<dbReference type="GO" id="GO:0005634">
    <property type="term" value="C:nucleus"/>
    <property type="evidence" value="ECO:0007669"/>
    <property type="project" value="UniProtKB-SubCell"/>
</dbReference>
<organism evidence="5 6">
    <name type="scientific">Escallonia herrerae</name>
    <dbReference type="NCBI Taxonomy" id="1293975"/>
    <lineage>
        <taxon>Eukaryota</taxon>
        <taxon>Viridiplantae</taxon>
        <taxon>Streptophyta</taxon>
        <taxon>Embryophyta</taxon>
        <taxon>Tracheophyta</taxon>
        <taxon>Spermatophyta</taxon>
        <taxon>Magnoliopsida</taxon>
        <taxon>eudicotyledons</taxon>
        <taxon>Gunneridae</taxon>
        <taxon>Pentapetalae</taxon>
        <taxon>asterids</taxon>
        <taxon>campanulids</taxon>
        <taxon>Escalloniales</taxon>
        <taxon>Escalloniaceae</taxon>
        <taxon>Escallonia</taxon>
    </lineage>
</organism>
<gene>
    <name evidence="5" type="ORF">RJ639_040897</name>
</gene>